<reference evidence="1 2" key="2">
    <citation type="submission" date="2019-04" db="EMBL/GenBank/DDBJ databases">
        <title>The genome sequence of big-headed turtle.</title>
        <authorList>
            <person name="Gong S."/>
        </authorList>
    </citation>
    <scope>NUCLEOTIDE SEQUENCE [LARGE SCALE GENOMIC DNA]</scope>
    <source>
        <strain evidence="1">DO16091913</strain>
        <tissue evidence="1">Muscle</tissue>
    </source>
</reference>
<dbReference type="EMBL" id="QXTE01000170">
    <property type="protein sequence ID" value="TFK02895.1"/>
    <property type="molecule type" value="Genomic_DNA"/>
</dbReference>
<comment type="caution">
    <text evidence="1">The sequence shown here is derived from an EMBL/GenBank/DDBJ whole genome shotgun (WGS) entry which is preliminary data.</text>
</comment>
<evidence type="ECO:0000313" key="1">
    <source>
        <dbReference type="EMBL" id="TFK02895.1"/>
    </source>
</evidence>
<dbReference type="AlphaFoldDB" id="A0A4D9E376"/>
<evidence type="ECO:0000313" key="2">
    <source>
        <dbReference type="Proteomes" id="UP000297703"/>
    </source>
</evidence>
<sequence length="126" mass="13496">MICVQGLSHPGDPSRVSQPIWREGSSLKSTIREPLMKPTHCMLGLFSGPGPDQFGRRTDPLLGVAGKAGSESLVGPEQILPAGITENDLPRRFLPNQFLSARVRDVPVRWCIPIPGSGDPVASCLA</sequence>
<gene>
    <name evidence="1" type="ORF">DR999_PMT14621</name>
</gene>
<organism evidence="1 2">
    <name type="scientific">Platysternon megacephalum</name>
    <name type="common">big-headed turtle</name>
    <dbReference type="NCBI Taxonomy" id="55544"/>
    <lineage>
        <taxon>Eukaryota</taxon>
        <taxon>Metazoa</taxon>
        <taxon>Chordata</taxon>
        <taxon>Craniata</taxon>
        <taxon>Vertebrata</taxon>
        <taxon>Euteleostomi</taxon>
        <taxon>Archelosauria</taxon>
        <taxon>Testudinata</taxon>
        <taxon>Testudines</taxon>
        <taxon>Cryptodira</taxon>
        <taxon>Durocryptodira</taxon>
        <taxon>Testudinoidea</taxon>
        <taxon>Platysternidae</taxon>
        <taxon>Platysternon</taxon>
    </lineage>
</organism>
<accession>A0A4D9E376</accession>
<keyword evidence="2" id="KW-1185">Reference proteome</keyword>
<name>A0A4D9E376_9SAUR</name>
<dbReference type="Proteomes" id="UP000297703">
    <property type="component" value="Unassembled WGS sequence"/>
</dbReference>
<proteinExistence type="predicted"/>
<protein>
    <submittedName>
        <fullName evidence="1">Putative phospholipid-transporting ATPase ID</fullName>
    </submittedName>
</protein>
<reference evidence="1 2" key="1">
    <citation type="submission" date="2019-04" db="EMBL/GenBank/DDBJ databases">
        <title>Draft genome of the big-headed turtle Platysternon megacephalum.</title>
        <authorList>
            <person name="Gong S."/>
        </authorList>
    </citation>
    <scope>NUCLEOTIDE SEQUENCE [LARGE SCALE GENOMIC DNA]</scope>
    <source>
        <strain evidence="1">DO16091913</strain>
        <tissue evidence="1">Muscle</tissue>
    </source>
</reference>